<dbReference type="STRING" id="578462.A0A0L0SSB6"/>
<organism evidence="16 17">
    <name type="scientific">Allomyces macrogynus (strain ATCC 38327)</name>
    <name type="common">Allomyces javanicus var. macrogynus</name>
    <dbReference type="NCBI Taxonomy" id="578462"/>
    <lineage>
        <taxon>Eukaryota</taxon>
        <taxon>Fungi</taxon>
        <taxon>Fungi incertae sedis</taxon>
        <taxon>Blastocladiomycota</taxon>
        <taxon>Blastocladiomycetes</taxon>
        <taxon>Blastocladiales</taxon>
        <taxon>Blastocladiaceae</taxon>
        <taxon>Allomyces</taxon>
    </lineage>
</organism>
<dbReference type="InterPro" id="IPR023801">
    <property type="entry name" value="His_deacetylse_dom"/>
</dbReference>
<evidence type="ECO:0000256" key="12">
    <source>
        <dbReference type="PIRSR" id="PIRSR037913-2"/>
    </source>
</evidence>
<evidence type="ECO:0000256" key="13">
    <source>
        <dbReference type="PIRSR" id="PIRSR037913-3"/>
    </source>
</evidence>
<feature type="active site" description="Proton acceptor" evidence="11">
    <location>
        <position position="154"/>
    </location>
</feature>
<dbReference type="FunFam" id="3.40.800.20:FF:000001">
    <property type="entry name" value="Histone deacetylase"/>
    <property type="match status" value="1"/>
</dbReference>
<keyword evidence="17" id="KW-1185">Reference proteome</keyword>
<feature type="binding site" evidence="13">
    <location>
        <position position="189"/>
    </location>
    <ligand>
        <name>a divalent metal cation</name>
        <dbReference type="ChEBI" id="CHEBI:60240"/>
    </ligand>
</feature>
<comment type="catalytic activity">
    <reaction evidence="10">
        <text>N(6)-acetyl-L-lysyl-[histone] + H2O = L-lysyl-[histone] + acetate</text>
        <dbReference type="Rhea" id="RHEA:58196"/>
        <dbReference type="Rhea" id="RHEA-COMP:9845"/>
        <dbReference type="Rhea" id="RHEA-COMP:11338"/>
        <dbReference type="ChEBI" id="CHEBI:15377"/>
        <dbReference type="ChEBI" id="CHEBI:29969"/>
        <dbReference type="ChEBI" id="CHEBI:30089"/>
        <dbReference type="ChEBI" id="CHEBI:61930"/>
        <dbReference type="EC" id="3.5.1.98"/>
    </reaction>
</comment>
<dbReference type="PIRSF" id="PIRSF037913">
    <property type="entry name" value="His_deacetylse_1"/>
    <property type="match status" value="1"/>
</dbReference>
<evidence type="ECO:0000313" key="17">
    <source>
        <dbReference type="Proteomes" id="UP000054350"/>
    </source>
</evidence>
<keyword evidence="4 10" id="KW-0378">Hydrolase</keyword>
<evidence type="ECO:0000256" key="14">
    <source>
        <dbReference type="SAM" id="MobiDB-lite"/>
    </source>
</evidence>
<keyword evidence="8 10" id="KW-0539">Nucleus</keyword>
<dbReference type="PANTHER" id="PTHR10625:SF10">
    <property type="entry name" value="HISTONE DEACETYLASE HDAC1"/>
    <property type="match status" value="1"/>
</dbReference>
<dbReference type="PANTHER" id="PTHR10625">
    <property type="entry name" value="HISTONE DEACETYLASE HDAC1-RELATED"/>
    <property type="match status" value="1"/>
</dbReference>
<dbReference type="InterPro" id="IPR037138">
    <property type="entry name" value="His_deacetylse_dom_sf"/>
</dbReference>
<dbReference type="PRINTS" id="PR01271">
    <property type="entry name" value="HISDACETLASE"/>
</dbReference>
<dbReference type="PRINTS" id="PR01270">
    <property type="entry name" value="HDASUPER"/>
</dbReference>
<evidence type="ECO:0000256" key="3">
    <source>
        <dbReference type="ARBA" id="ARBA00022491"/>
    </source>
</evidence>
<feature type="binding site" evidence="12">
    <location>
        <position position="112"/>
    </location>
    <ligand>
        <name>substrate</name>
    </ligand>
</feature>
<dbReference type="CDD" id="cd09991">
    <property type="entry name" value="HDAC_classI"/>
    <property type="match status" value="1"/>
</dbReference>
<evidence type="ECO:0000256" key="9">
    <source>
        <dbReference type="ARBA" id="ARBA00061569"/>
    </source>
</evidence>
<dbReference type="GO" id="GO:0040029">
    <property type="term" value="P:epigenetic regulation of gene expression"/>
    <property type="evidence" value="ECO:0007669"/>
    <property type="project" value="TreeGrafter"/>
</dbReference>
<evidence type="ECO:0000256" key="7">
    <source>
        <dbReference type="ARBA" id="ARBA00023163"/>
    </source>
</evidence>
<dbReference type="eggNOG" id="KOG1342">
    <property type="taxonomic scope" value="Eukaryota"/>
</dbReference>
<evidence type="ECO:0000256" key="5">
    <source>
        <dbReference type="ARBA" id="ARBA00022853"/>
    </source>
</evidence>
<accession>A0A0L0SSB6</accession>
<dbReference type="Proteomes" id="UP000054350">
    <property type="component" value="Unassembled WGS sequence"/>
</dbReference>
<keyword evidence="5 10" id="KW-0156">Chromatin regulator</keyword>
<dbReference type="AlphaFoldDB" id="A0A0L0SSB6"/>
<dbReference type="InterPro" id="IPR023696">
    <property type="entry name" value="Ureohydrolase_dom_sf"/>
</dbReference>
<evidence type="ECO:0000256" key="2">
    <source>
        <dbReference type="ARBA" id="ARBA00012111"/>
    </source>
</evidence>
<evidence type="ECO:0000256" key="10">
    <source>
        <dbReference type="PIRNR" id="PIRNR037913"/>
    </source>
</evidence>
<dbReference type="Gene3D" id="3.40.800.20">
    <property type="entry name" value="Histone deacetylase domain"/>
    <property type="match status" value="1"/>
</dbReference>
<proteinExistence type="inferred from homology"/>
<feature type="binding site" evidence="13">
    <location>
        <position position="278"/>
    </location>
    <ligand>
        <name>a divalent metal cation</name>
        <dbReference type="ChEBI" id="CHEBI:60240"/>
    </ligand>
</feature>
<dbReference type="EMBL" id="GG745347">
    <property type="protein sequence ID" value="KNE65448.1"/>
    <property type="molecule type" value="Genomic_DNA"/>
</dbReference>
<evidence type="ECO:0000313" key="16">
    <source>
        <dbReference type="EMBL" id="KNE65448.1"/>
    </source>
</evidence>
<evidence type="ECO:0000256" key="1">
    <source>
        <dbReference type="ARBA" id="ARBA00004123"/>
    </source>
</evidence>
<feature type="domain" description="Histone deacetylase" evidence="15">
    <location>
        <begin position="39"/>
        <end position="331"/>
    </location>
</feature>
<protein>
    <recommendedName>
        <fullName evidence="2 10">Histone deacetylase</fullName>
        <ecNumber evidence="2 10">3.5.1.98</ecNumber>
    </recommendedName>
</protein>
<dbReference type="InterPro" id="IPR003084">
    <property type="entry name" value="HDAC_I/II"/>
</dbReference>
<feature type="binding site" evidence="12">
    <location>
        <position position="317"/>
    </location>
    <ligand>
        <name>substrate</name>
    </ligand>
</feature>
<evidence type="ECO:0000256" key="4">
    <source>
        <dbReference type="ARBA" id="ARBA00022801"/>
    </source>
</evidence>
<reference evidence="17" key="2">
    <citation type="submission" date="2009-11" db="EMBL/GenBank/DDBJ databases">
        <title>The Genome Sequence of Allomyces macrogynus strain ATCC 38327.</title>
        <authorList>
            <consortium name="The Broad Institute Genome Sequencing Platform"/>
            <person name="Russ C."/>
            <person name="Cuomo C."/>
            <person name="Shea T."/>
            <person name="Young S.K."/>
            <person name="Zeng Q."/>
            <person name="Koehrsen M."/>
            <person name="Haas B."/>
            <person name="Borodovsky M."/>
            <person name="Guigo R."/>
            <person name="Alvarado L."/>
            <person name="Berlin A."/>
            <person name="Borenstein D."/>
            <person name="Chen Z."/>
            <person name="Engels R."/>
            <person name="Freedman E."/>
            <person name="Gellesch M."/>
            <person name="Goldberg J."/>
            <person name="Griggs A."/>
            <person name="Gujja S."/>
            <person name="Heiman D."/>
            <person name="Hepburn T."/>
            <person name="Howarth C."/>
            <person name="Jen D."/>
            <person name="Larson L."/>
            <person name="Lewis B."/>
            <person name="Mehta T."/>
            <person name="Park D."/>
            <person name="Pearson M."/>
            <person name="Roberts A."/>
            <person name="Saif S."/>
            <person name="Shenoy N."/>
            <person name="Sisk P."/>
            <person name="Stolte C."/>
            <person name="Sykes S."/>
            <person name="Walk T."/>
            <person name="White J."/>
            <person name="Yandava C."/>
            <person name="Burger G."/>
            <person name="Gray M.W."/>
            <person name="Holland P.W.H."/>
            <person name="King N."/>
            <person name="Lang F.B.F."/>
            <person name="Roger A.J."/>
            <person name="Ruiz-Trillo I."/>
            <person name="Lander E."/>
            <person name="Nusbaum C."/>
        </authorList>
    </citation>
    <scope>NUCLEOTIDE SEQUENCE [LARGE SCALE GENOMIC DNA]</scope>
    <source>
        <strain evidence="17">ATCC 38327</strain>
    </source>
</reference>
<evidence type="ECO:0000256" key="8">
    <source>
        <dbReference type="ARBA" id="ARBA00023242"/>
    </source>
</evidence>
<dbReference type="OMA" id="NIPLMMV"/>
<feature type="compositionally biased region" description="Acidic residues" evidence="14">
    <location>
        <begin position="404"/>
        <end position="414"/>
    </location>
</feature>
<feature type="region of interest" description="Disordered" evidence="14">
    <location>
        <begin position="404"/>
        <end position="491"/>
    </location>
</feature>
<gene>
    <name evidence="16" type="ORF">AMAG_11074</name>
</gene>
<feature type="binding site" evidence="12">
    <location>
        <position position="162"/>
    </location>
    <ligand>
        <name>substrate</name>
    </ligand>
</feature>
<dbReference type="VEuPathDB" id="FungiDB:AMAG_11074"/>
<dbReference type="EC" id="3.5.1.98" evidence="2 10"/>
<dbReference type="InterPro" id="IPR000286">
    <property type="entry name" value="HDACs"/>
</dbReference>
<comment type="subcellular location">
    <subcellularLocation>
        <location evidence="1 10">Nucleus</location>
    </subcellularLocation>
</comment>
<dbReference type="GO" id="GO:0032221">
    <property type="term" value="C:Rpd3S complex"/>
    <property type="evidence" value="ECO:0007669"/>
    <property type="project" value="UniProtKB-ARBA"/>
</dbReference>
<name>A0A0L0SSB6_ALLM3</name>
<keyword evidence="7 10" id="KW-0804">Transcription</keyword>
<keyword evidence="3" id="KW-0678">Repressor</keyword>
<evidence type="ECO:0000256" key="11">
    <source>
        <dbReference type="PIRSR" id="PIRSR037913-1"/>
    </source>
</evidence>
<sequence>MANRASQSELTLAHGTARKTKVAYYFDPNIATFHYASNHPMKPFRIRMTDALVKNYGLYKKMNVFRPTAATFDQMTEFHTDDYLNFLKRVSPEIYSTGVERLADRKFNFGDDCPPFDGIYDFSSLSAGGSIQGAERLASGECEIAVNWGGGLHHAKKTEASGFCYVNDIVLGILELLKSYERVLYVDVDVHHGDGVEEAFYTTDRVMTVSFHLFGHGFFPGTGHVLDVGVGKGKYYAVNVPLQYGIDDDTYHQVFRPIMKRVMEWYRPSAVVLQLGADSLAGDRLGMFNLSMRGHGKCVEYMKSFGVPMLMVGGGGYTIRNVARTWTYETARAVGVDLPMHLPYNEFLEYYGPEYLLDVPMSNIPNHNTQDHLEKLVAAITEHLRNLPFAPSVQTQEVPIDEPVEADEDLEDPDERLPQSYRDGHIQRDDEYSDSEDEGDRRDEHNYGPSSSNGAASRGRSSRPATSGRSSRAALGTNGAAHVDADDPMEG</sequence>
<feature type="compositionally biased region" description="Low complexity" evidence="14">
    <location>
        <begin position="448"/>
        <end position="474"/>
    </location>
</feature>
<dbReference type="OrthoDB" id="1918432at2759"/>
<dbReference type="GO" id="GO:0046872">
    <property type="term" value="F:metal ion binding"/>
    <property type="evidence" value="ECO:0007669"/>
    <property type="project" value="UniProtKB-KW"/>
</dbReference>
<reference evidence="16 17" key="1">
    <citation type="submission" date="2009-11" db="EMBL/GenBank/DDBJ databases">
        <title>Annotation of Allomyces macrogynus ATCC 38327.</title>
        <authorList>
            <consortium name="The Broad Institute Genome Sequencing Platform"/>
            <person name="Russ C."/>
            <person name="Cuomo C."/>
            <person name="Burger G."/>
            <person name="Gray M.W."/>
            <person name="Holland P.W.H."/>
            <person name="King N."/>
            <person name="Lang F.B.F."/>
            <person name="Roger A.J."/>
            <person name="Ruiz-Trillo I."/>
            <person name="Young S.K."/>
            <person name="Zeng Q."/>
            <person name="Gargeya S."/>
            <person name="Fitzgerald M."/>
            <person name="Haas B."/>
            <person name="Abouelleil A."/>
            <person name="Alvarado L."/>
            <person name="Arachchi H.M."/>
            <person name="Berlin A."/>
            <person name="Chapman S.B."/>
            <person name="Gearin G."/>
            <person name="Goldberg J."/>
            <person name="Griggs A."/>
            <person name="Gujja S."/>
            <person name="Hansen M."/>
            <person name="Heiman D."/>
            <person name="Howarth C."/>
            <person name="Larimer J."/>
            <person name="Lui A."/>
            <person name="MacDonald P.J.P."/>
            <person name="McCowen C."/>
            <person name="Montmayeur A."/>
            <person name="Murphy C."/>
            <person name="Neiman D."/>
            <person name="Pearson M."/>
            <person name="Priest M."/>
            <person name="Roberts A."/>
            <person name="Saif S."/>
            <person name="Shea T."/>
            <person name="Sisk P."/>
            <person name="Stolte C."/>
            <person name="Sykes S."/>
            <person name="Wortman J."/>
            <person name="Nusbaum C."/>
            <person name="Birren B."/>
        </authorList>
    </citation>
    <scope>NUCLEOTIDE SEQUENCE [LARGE SCALE GENOMIC DNA]</scope>
    <source>
        <strain evidence="16 17">ATCC 38327</strain>
    </source>
</reference>
<keyword evidence="13" id="KW-0479">Metal-binding</keyword>
<dbReference type="SUPFAM" id="SSF52768">
    <property type="entry name" value="Arginase/deacetylase"/>
    <property type="match status" value="1"/>
</dbReference>
<dbReference type="Pfam" id="PF00850">
    <property type="entry name" value="Hist_deacetyl"/>
    <property type="match status" value="1"/>
</dbReference>
<evidence type="ECO:0000259" key="15">
    <source>
        <dbReference type="Pfam" id="PF00850"/>
    </source>
</evidence>
<evidence type="ECO:0000256" key="6">
    <source>
        <dbReference type="ARBA" id="ARBA00023015"/>
    </source>
</evidence>
<comment type="similarity">
    <text evidence="9 10">Belongs to the histone deacetylase family. HD Type 1 subfamily.</text>
</comment>
<dbReference type="GO" id="GO:0141221">
    <property type="term" value="F:histone deacetylase activity, hydrolytic mechanism"/>
    <property type="evidence" value="ECO:0007669"/>
    <property type="project" value="UniProtKB-EC"/>
</dbReference>
<feature type="binding site" evidence="13">
    <location>
        <position position="191"/>
    </location>
    <ligand>
        <name>a divalent metal cation</name>
        <dbReference type="ChEBI" id="CHEBI:60240"/>
    </ligand>
</feature>
<keyword evidence="6 10" id="KW-0805">Transcription regulation</keyword>